<keyword evidence="1" id="KW-0472">Membrane</keyword>
<evidence type="ECO:0000313" key="3">
    <source>
        <dbReference type="Proteomes" id="UP001238973"/>
    </source>
</evidence>
<feature type="transmembrane region" description="Helical" evidence="1">
    <location>
        <begin position="6"/>
        <end position="26"/>
    </location>
</feature>
<keyword evidence="1" id="KW-1133">Transmembrane helix</keyword>
<name>A0AAJ1QSY9_9BACI</name>
<sequence length="213" mass="23976">MTLNKSIAALTLLVLISGFLIYKVYIVPSAMSAAYRNSENNTASYKVLESQNIIVGRDIDQGYYDIKALDSESVVAGNKMHKNAVLHAEPSYMNENFSIKGKIEFKPSEFEKVVKKNQKIIMKDPGHYVVGTEIPAGKYVLSRTTDKIGVFVDIKDETQTESLQTIQWDIDEKVKKPIVIELKKGYNVYIDKTGKNGYISNEGDLVLERNNED</sequence>
<dbReference type="RefSeq" id="WP_289351203.1">
    <property type="nucleotide sequence ID" value="NZ_JAUCFI010000003.1"/>
</dbReference>
<evidence type="ECO:0000313" key="2">
    <source>
        <dbReference type="EMBL" id="MDM5286701.1"/>
    </source>
</evidence>
<dbReference type="AlphaFoldDB" id="A0AAJ1QSY9"/>
<dbReference type="EMBL" id="JAUCFI010000003">
    <property type="protein sequence ID" value="MDM5286701.1"/>
    <property type="molecule type" value="Genomic_DNA"/>
</dbReference>
<reference evidence="2" key="1">
    <citation type="submission" date="2023-06" db="EMBL/GenBank/DDBJ databases">
        <title>Comparative genomics of Bacillaceae isolates and their secondary metabolite potential.</title>
        <authorList>
            <person name="Song L."/>
            <person name="Nielsen L.J."/>
            <person name="Mohite O."/>
            <person name="Xu X."/>
            <person name="Weber T."/>
            <person name="Kovacs A.T."/>
        </authorList>
    </citation>
    <scope>NUCLEOTIDE SEQUENCE</scope>
    <source>
        <strain evidence="2">G1S1</strain>
    </source>
</reference>
<proteinExistence type="predicted"/>
<gene>
    <name evidence="2" type="ORF">QUF85_25810</name>
</gene>
<accession>A0AAJ1QSY9</accession>
<dbReference type="Proteomes" id="UP001238973">
    <property type="component" value="Unassembled WGS sequence"/>
</dbReference>
<protein>
    <submittedName>
        <fullName evidence="2">Uncharacterized protein</fullName>
    </submittedName>
</protein>
<organism evidence="2 3">
    <name type="scientific">Peribacillus frigoritolerans</name>
    <dbReference type="NCBI Taxonomy" id="450367"/>
    <lineage>
        <taxon>Bacteria</taxon>
        <taxon>Bacillati</taxon>
        <taxon>Bacillota</taxon>
        <taxon>Bacilli</taxon>
        <taxon>Bacillales</taxon>
        <taxon>Bacillaceae</taxon>
        <taxon>Peribacillus</taxon>
    </lineage>
</organism>
<comment type="caution">
    <text evidence="2">The sequence shown here is derived from an EMBL/GenBank/DDBJ whole genome shotgun (WGS) entry which is preliminary data.</text>
</comment>
<evidence type="ECO:0000256" key="1">
    <source>
        <dbReference type="SAM" id="Phobius"/>
    </source>
</evidence>
<keyword evidence="1" id="KW-0812">Transmembrane</keyword>